<dbReference type="Pfam" id="PF00106">
    <property type="entry name" value="adh_short"/>
    <property type="match status" value="2"/>
</dbReference>
<reference evidence="4 5" key="1">
    <citation type="journal article" date="2022" name="Allergy">
        <title>Genome assembly and annotation of Periplaneta americana reveal a comprehensive cockroach allergen profile.</title>
        <authorList>
            <person name="Wang L."/>
            <person name="Xiong Q."/>
            <person name="Saelim N."/>
            <person name="Wang L."/>
            <person name="Nong W."/>
            <person name="Wan A.T."/>
            <person name="Shi M."/>
            <person name="Liu X."/>
            <person name="Cao Q."/>
            <person name="Hui J.H.L."/>
            <person name="Sookrung N."/>
            <person name="Leung T.F."/>
            <person name="Tungtrongchitr A."/>
            <person name="Tsui S.K.W."/>
        </authorList>
    </citation>
    <scope>NUCLEOTIDE SEQUENCE [LARGE SCALE GENOMIC DNA]</scope>
    <source>
        <strain evidence="4">PWHHKU_190912</strain>
    </source>
</reference>
<dbReference type="PANTHER" id="PTHR43115:SF4">
    <property type="entry name" value="DEHYDROGENASE_REDUCTASE SDR FAMILY MEMBER 11"/>
    <property type="match status" value="1"/>
</dbReference>
<dbReference type="PRINTS" id="PR00080">
    <property type="entry name" value="SDRFAMILY"/>
</dbReference>
<accession>A0ABQ8THY0</accession>
<dbReference type="SUPFAM" id="SSF51735">
    <property type="entry name" value="NAD(P)-binding Rossmann-fold domains"/>
    <property type="match status" value="1"/>
</dbReference>
<comment type="similarity">
    <text evidence="1 3">Belongs to the short-chain dehydrogenases/reductases (SDR) family.</text>
</comment>
<gene>
    <name evidence="4" type="ORF">ANN_07297</name>
</gene>
<keyword evidence="2" id="KW-0560">Oxidoreductase</keyword>
<evidence type="ECO:0000256" key="1">
    <source>
        <dbReference type="ARBA" id="ARBA00006484"/>
    </source>
</evidence>
<name>A0ABQ8THY0_PERAM</name>
<evidence type="ECO:0000256" key="2">
    <source>
        <dbReference type="ARBA" id="ARBA00023002"/>
    </source>
</evidence>
<sequence length="300" mass="32549">MDRWSGRVAVVTGASAGIGASISEELVKKGLKVVGLARRVDRIQNQSDSLMAADGDCHHLCKLMAPVRHRWSINDVIGGIRNTVMPSDCSPELAEGLKSQPGKLYALKCDITKNTEVQEAFKWTKSNVGGVDILINNAGVASNGKLISGPVESWKSILDLNVLALSVCTKEALQSMKERGVDDGHIIHINSVVGHTIPNLPLVVHMYCASKHAVTALTEGLRRELVQQKSKIRVTSVSPGMVETEFMAASGRPFDPKKVYGENPHLEAKDVSDAIMYALGVPPHVQVRNKVHVHLHIKLL</sequence>
<organism evidence="4 5">
    <name type="scientific">Periplaneta americana</name>
    <name type="common">American cockroach</name>
    <name type="synonym">Blatta americana</name>
    <dbReference type="NCBI Taxonomy" id="6978"/>
    <lineage>
        <taxon>Eukaryota</taxon>
        <taxon>Metazoa</taxon>
        <taxon>Ecdysozoa</taxon>
        <taxon>Arthropoda</taxon>
        <taxon>Hexapoda</taxon>
        <taxon>Insecta</taxon>
        <taxon>Pterygota</taxon>
        <taxon>Neoptera</taxon>
        <taxon>Polyneoptera</taxon>
        <taxon>Dictyoptera</taxon>
        <taxon>Blattodea</taxon>
        <taxon>Blattoidea</taxon>
        <taxon>Blattidae</taxon>
        <taxon>Blattinae</taxon>
        <taxon>Periplaneta</taxon>
    </lineage>
</organism>
<dbReference type="InterPro" id="IPR002347">
    <property type="entry name" value="SDR_fam"/>
</dbReference>
<dbReference type="Gene3D" id="3.40.50.720">
    <property type="entry name" value="NAD(P)-binding Rossmann-like Domain"/>
    <property type="match status" value="1"/>
</dbReference>
<dbReference type="EMBL" id="JAJSOF020000011">
    <property type="protein sequence ID" value="KAJ4445489.1"/>
    <property type="molecule type" value="Genomic_DNA"/>
</dbReference>
<dbReference type="PRINTS" id="PR00081">
    <property type="entry name" value="GDHRDH"/>
</dbReference>
<evidence type="ECO:0000313" key="4">
    <source>
        <dbReference type="EMBL" id="KAJ4445489.1"/>
    </source>
</evidence>
<evidence type="ECO:0008006" key="6">
    <source>
        <dbReference type="Google" id="ProtNLM"/>
    </source>
</evidence>
<dbReference type="Proteomes" id="UP001148838">
    <property type="component" value="Unassembled WGS sequence"/>
</dbReference>
<protein>
    <recommendedName>
        <fullName evidence="6">Dehydrogenase/reductase SDR family member 11</fullName>
    </recommendedName>
</protein>
<keyword evidence="5" id="KW-1185">Reference proteome</keyword>
<evidence type="ECO:0000256" key="3">
    <source>
        <dbReference type="RuleBase" id="RU000363"/>
    </source>
</evidence>
<evidence type="ECO:0000313" key="5">
    <source>
        <dbReference type="Proteomes" id="UP001148838"/>
    </source>
</evidence>
<dbReference type="InterPro" id="IPR036291">
    <property type="entry name" value="NAD(P)-bd_dom_sf"/>
</dbReference>
<dbReference type="PANTHER" id="PTHR43115">
    <property type="entry name" value="DEHYDROGENASE/REDUCTASE SDR FAMILY MEMBER 11"/>
    <property type="match status" value="1"/>
</dbReference>
<comment type="caution">
    <text evidence="4">The sequence shown here is derived from an EMBL/GenBank/DDBJ whole genome shotgun (WGS) entry which is preliminary data.</text>
</comment>
<proteinExistence type="inferred from homology"/>